<feature type="transmembrane region" description="Helical" evidence="1">
    <location>
        <begin position="51"/>
        <end position="71"/>
    </location>
</feature>
<feature type="transmembrane region" description="Helical" evidence="1">
    <location>
        <begin position="123"/>
        <end position="142"/>
    </location>
</feature>
<accession>A0A1E5G0K9</accession>
<reference evidence="2 3" key="1">
    <citation type="submission" date="2016-09" db="EMBL/GenBank/DDBJ databases">
        <title>Draft genome sequence for the type strain of Desulfuribacillus alkaliarsenatis AHT28, an obligately anaerobic, sulfidogenic bacterium isolated from Russian soda lake sediments.</title>
        <authorList>
            <person name="Abin C.A."/>
            <person name="Hollibaugh J.T."/>
        </authorList>
    </citation>
    <scope>NUCLEOTIDE SEQUENCE [LARGE SCALE GENOMIC DNA]</scope>
    <source>
        <strain evidence="2 3">AHT28</strain>
    </source>
</reference>
<dbReference type="Proteomes" id="UP000094296">
    <property type="component" value="Unassembled WGS sequence"/>
</dbReference>
<keyword evidence="1" id="KW-0472">Membrane</keyword>
<gene>
    <name evidence="2" type="ORF">BHF68_09435</name>
</gene>
<sequence>MQIANETILIITAIASVIFIVTSFIVNLFIDSFKKRIMFGLNKTFSNNDTILLIVSFVLGIFLGLIMPEAIINKFDLLVKTSVFMGCIVAIVLIVIQRNDKEMIDLLGNSKFIKHTKNSNLKIMLLIIWGGVLSSLGIMDYLNNKVSDENQITVALILMVLVYILSIIIASLYKTFVQCVNYNRKNVLLEDESEITECFVIGFDKDFVVIIDKHKEEIQYVKISHVKYIKGNIA</sequence>
<keyword evidence="3" id="KW-1185">Reference proteome</keyword>
<keyword evidence="1" id="KW-1133">Transmembrane helix</keyword>
<dbReference type="AlphaFoldDB" id="A0A1E5G0K9"/>
<name>A0A1E5G0K9_9FIRM</name>
<dbReference type="EMBL" id="MIJE01000032">
    <property type="protein sequence ID" value="OEF96362.1"/>
    <property type="molecule type" value="Genomic_DNA"/>
</dbReference>
<keyword evidence="1" id="KW-0812">Transmembrane</keyword>
<organism evidence="2 3">
    <name type="scientific">Desulfuribacillus alkaliarsenatis</name>
    <dbReference type="NCBI Taxonomy" id="766136"/>
    <lineage>
        <taxon>Bacteria</taxon>
        <taxon>Bacillati</taxon>
        <taxon>Bacillota</taxon>
        <taxon>Desulfuribacillia</taxon>
        <taxon>Desulfuribacillales</taxon>
        <taxon>Desulfuribacillaceae</taxon>
        <taxon>Desulfuribacillus</taxon>
    </lineage>
</organism>
<feature type="transmembrane region" description="Helical" evidence="1">
    <location>
        <begin position="154"/>
        <end position="176"/>
    </location>
</feature>
<evidence type="ECO:0000256" key="1">
    <source>
        <dbReference type="SAM" id="Phobius"/>
    </source>
</evidence>
<evidence type="ECO:0000313" key="2">
    <source>
        <dbReference type="EMBL" id="OEF96362.1"/>
    </source>
</evidence>
<dbReference type="STRING" id="766136.BHF68_09435"/>
<dbReference type="RefSeq" id="WP_069643868.1">
    <property type="nucleotide sequence ID" value="NZ_MIJE01000032.1"/>
</dbReference>
<protein>
    <submittedName>
        <fullName evidence="2">Uncharacterized protein</fullName>
    </submittedName>
</protein>
<comment type="caution">
    <text evidence="2">The sequence shown here is derived from an EMBL/GenBank/DDBJ whole genome shotgun (WGS) entry which is preliminary data.</text>
</comment>
<feature type="transmembrane region" description="Helical" evidence="1">
    <location>
        <begin position="77"/>
        <end position="96"/>
    </location>
</feature>
<proteinExistence type="predicted"/>
<evidence type="ECO:0000313" key="3">
    <source>
        <dbReference type="Proteomes" id="UP000094296"/>
    </source>
</evidence>
<feature type="transmembrane region" description="Helical" evidence="1">
    <location>
        <begin position="6"/>
        <end position="30"/>
    </location>
</feature>